<keyword evidence="3" id="KW-0547">Nucleotide-binding</keyword>
<sequence length="1101" mass="123489">MAISNSQRIGQALELVRDGLAPFVERELRAAYGDGWKEMAKGALKEKDWKETDGVVQWEVSSVLAVLWNNWNSVFSKTLGQAERSYVNELRIVRNRWAHQDPLTYDDTYRALDTMHRLLRAVSAPQAEEVHRVAQEVLRVQFDEQRRTQVRKKSAVALEGQPVQGLPPWRHVVAPHPDVASGRYQQAEFAADLALVHRGEASDEYGDPREFFRRTYLTLGLEDLLKDGLLRLTGRGGAPVVELQTNFGGGKTHSMLALYHLFSGVPAQELAGMEGLLNRLGIQSVPSASRAVLVGTALNPGQPQRKPDGTITHTLWGELAWQLGGPEGYRQVAENDANGVSPGSQTLSELFKRYAPCLILIDEWVAYARQTYGKTDLPGGSFDANMTFAQAVTEAARGTPRTMLVASIPASQIEIGGEGGREALVRIQNTFSRMESAWRPATAEESYEIVRRRLFEPIVDPKLFAARDAVIRAFINAYKQAAREFPNGVGEKSYERRMQQAYPIHPELFDRLYEDWSSLERFQRTRGVLRLMATVIFELWERQDSGLLILPASIPLDAPSVQTEMTRYLEDNWRPIMERDVDGPEALPLKLDRENASTLGRFSAARRVARTIFMGSAPLAKTSNPGIDDRRVKLGCFQPGETAATFGDALRRLRDQATHLYSDGTRYWFSTQPSVVRLARDRAAQVPLEDAWQEVVRRMRSDKKRGEFAAVHVAPESSADVPDEMEARLVILGPQYAHVGRAEESQAKTAAWNILQNRGNNPRYFKNSLAFLAADKARLEDLSEAARLYLAWDSIWREKEALNLDPFQSNQTESQRKQADAAVDARIREAFIWLLTPYQRDPMSAMELLETRLQGQDAPAERACRRMVNDGNLMVQFSATNLKLQLDKHLWKDVKHLSVKKLWEYFASYLYLPRLRDSSVLIKAIQEGVGHTGWERIFAYAEGYDEAKDDYLGLKAGQNTSVILDGQSVLVKPEAALEQLRREREKPGGDGPTLIERPASPHAVPDVPPGDSPGSPSPQPTKTTPRRFHGTVSLDPIKLTSSAGKVAEEVLQHLSALMGADVEITLEIQVRVPSGFPDDVVRTVSENCATLKFHHFEFEEN</sequence>
<evidence type="ECO:0000256" key="1">
    <source>
        <dbReference type="SAM" id="MobiDB-lite"/>
    </source>
</evidence>
<dbReference type="EMBL" id="DSTK01000012">
    <property type="protein sequence ID" value="HFK96378.1"/>
    <property type="molecule type" value="Genomic_DNA"/>
</dbReference>
<name>A0A832A0Q1_9BACT</name>
<dbReference type="Pfam" id="PF04465">
    <property type="entry name" value="DUF499"/>
    <property type="match status" value="1"/>
</dbReference>
<dbReference type="GO" id="GO:0005524">
    <property type="term" value="F:ATP binding"/>
    <property type="evidence" value="ECO:0007669"/>
    <property type="project" value="UniProtKB-KW"/>
</dbReference>
<protein>
    <submittedName>
        <fullName evidence="3">ATP-binding protein</fullName>
    </submittedName>
</protein>
<feature type="region of interest" description="Disordered" evidence="1">
    <location>
        <begin position="982"/>
        <end position="1029"/>
    </location>
</feature>
<gene>
    <name evidence="3" type="ORF">ENS06_03510</name>
</gene>
<accession>A0A832A0Q1</accession>
<feature type="compositionally biased region" description="Pro residues" evidence="1">
    <location>
        <begin position="1006"/>
        <end position="1019"/>
    </location>
</feature>
<keyword evidence="3" id="KW-0067">ATP-binding</keyword>
<dbReference type="InterPro" id="IPR041650">
    <property type="entry name" value="HEPN_Swt1"/>
</dbReference>
<organism evidence="3">
    <name type="scientific">Desulfacinum infernum</name>
    <dbReference type="NCBI Taxonomy" id="35837"/>
    <lineage>
        <taxon>Bacteria</taxon>
        <taxon>Pseudomonadati</taxon>
        <taxon>Thermodesulfobacteriota</taxon>
        <taxon>Syntrophobacteria</taxon>
        <taxon>Syntrophobacterales</taxon>
        <taxon>Syntrophobacteraceae</taxon>
        <taxon>Desulfacinum</taxon>
    </lineage>
</organism>
<dbReference type="InterPro" id="IPR007555">
    <property type="entry name" value="DUF499"/>
</dbReference>
<reference evidence="3" key="1">
    <citation type="journal article" date="2020" name="mSystems">
        <title>Genome- and Community-Level Interaction Insights into Carbon Utilization and Element Cycling Functions of Hydrothermarchaeota in Hydrothermal Sediment.</title>
        <authorList>
            <person name="Zhou Z."/>
            <person name="Liu Y."/>
            <person name="Xu W."/>
            <person name="Pan J."/>
            <person name="Luo Z.H."/>
            <person name="Li M."/>
        </authorList>
    </citation>
    <scope>NUCLEOTIDE SEQUENCE [LARGE SCALE GENOMIC DNA]</scope>
    <source>
        <strain evidence="3">SpSt-456</strain>
    </source>
</reference>
<dbReference type="Pfam" id="PF18731">
    <property type="entry name" value="HEPN_Swt1"/>
    <property type="match status" value="1"/>
</dbReference>
<comment type="caution">
    <text evidence="3">The sequence shown here is derived from an EMBL/GenBank/DDBJ whole genome shotgun (WGS) entry which is preliminary data.</text>
</comment>
<feature type="domain" description="Swt1-like HEPN" evidence="2">
    <location>
        <begin position="11"/>
        <end position="123"/>
    </location>
</feature>
<proteinExistence type="predicted"/>
<evidence type="ECO:0000313" key="3">
    <source>
        <dbReference type="EMBL" id="HFK96378.1"/>
    </source>
</evidence>
<dbReference type="AlphaFoldDB" id="A0A832A0Q1"/>
<evidence type="ECO:0000259" key="2">
    <source>
        <dbReference type="Pfam" id="PF18731"/>
    </source>
</evidence>